<feature type="domain" description="AB hydrolase-1" evidence="4">
    <location>
        <begin position="37"/>
        <end position="241"/>
    </location>
</feature>
<evidence type="ECO:0000256" key="2">
    <source>
        <dbReference type="ARBA" id="ARBA00022729"/>
    </source>
</evidence>
<dbReference type="InterPro" id="IPR029058">
    <property type="entry name" value="AB_hydrolase_fold"/>
</dbReference>
<proteinExistence type="inferred from homology"/>
<sequence length="436" mass="46544">MREDSGPAGYQHPDGPKIDLEISLLKSAKPALRKGYLLTVPGGPGVTGLDHPSELVRQLPAAVTDAYDLVGLDDRGVGQSTPVKCGLSDADRAAEKGFPFPSPNGDISSSLSDARRIADTCAQNAGDYLSYLTTANIARDLDHIRQTLGVPRISFYGTSYATYLGEVYATMFSSHTDRMVLDSVDPPGGVKQALNLDGLGAEQTFPDFAKWLAAQDSTLHFGTTASQVRATYFRLAAQLDRTPKKTPSGRVLDGNGLRAVTDISLTGPRYYPLASAVWQFAAAPAAKAAVPSTTLPTVVPDNLVSAQDAVICGDVAWSRDPATYATQVRVDRALFPLTNGMPGNVWPCAFWHYPPREPAVRPNTNGPRNIQLLQNLRDPFTSYMGARQTLAAFGRRAAMVSIDAGGHGVNLANPCVSSALSAFLLDGRPVESRCPQ</sequence>
<dbReference type="SUPFAM" id="SSF53474">
    <property type="entry name" value="alpha/beta-Hydrolases"/>
    <property type="match status" value="1"/>
</dbReference>
<evidence type="ECO:0000313" key="7">
    <source>
        <dbReference type="Proteomes" id="UP001500618"/>
    </source>
</evidence>
<dbReference type="GO" id="GO:0016787">
    <property type="term" value="F:hydrolase activity"/>
    <property type="evidence" value="ECO:0007669"/>
    <property type="project" value="UniProtKB-KW"/>
</dbReference>
<evidence type="ECO:0000256" key="3">
    <source>
        <dbReference type="ARBA" id="ARBA00022801"/>
    </source>
</evidence>
<dbReference type="PANTHER" id="PTHR43248">
    <property type="entry name" value="2-SUCCINYL-6-HYDROXY-2,4-CYCLOHEXADIENE-1-CARBOXYLATE SYNTHASE"/>
    <property type="match status" value="1"/>
</dbReference>
<dbReference type="Gene3D" id="3.40.50.1820">
    <property type="entry name" value="alpha/beta hydrolase"/>
    <property type="match status" value="1"/>
</dbReference>
<dbReference type="InterPro" id="IPR013595">
    <property type="entry name" value="Pept_S33_TAP-like_C"/>
</dbReference>
<dbReference type="EMBL" id="BAAANY010000036">
    <property type="protein sequence ID" value="GAA1710737.1"/>
    <property type="molecule type" value="Genomic_DNA"/>
</dbReference>
<dbReference type="RefSeq" id="WP_163567166.1">
    <property type="nucleotide sequence ID" value="NZ_BAAANY010000036.1"/>
</dbReference>
<dbReference type="PANTHER" id="PTHR43248:SF29">
    <property type="entry name" value="TRIPEPTIDYL AMINOPEPTIDASE"/>
    <property type="match status" value="1"/>
</dbReference>
<evidence type="ECO:0000259" key="5">
    <source>
        <dbReference type="Pfam" id="PF08386"/>
    </source>
</evidence>
<comment type="similarity">
    <text evidence="1">Belongs to the peptidase S33 family.</text>
</comment>
<dbReference type="Proteomes" id="UP001500618">
    <property type="component" value="Unassembled WGS sequence"/>
</dbReference>
<comment type="caution">
    <text evidence="6">The sequence shown here is derived from an EMBL/GenBank/DDBJ whole genome shotgun (WGS) entry which is preliminary data.</text>
</comment>
<accession>A0ABN2ISG4</accession>
<keyword evidence="2" id="KW-0732">Signal</keyword>
<evidence type="ECO:0000259" key="4">
    <source>
        <dbReference type="Pfam" id="PF00561"/>
    </source>
</evidence>
<dbReference type="Pfam" id="PF00561">
    <property type="entry name" value="Abhydrolase_1"/>
    <property type="match status" value="1"/>
</dbReference>
<organism evidence="6 7">
    <name type="scientific">Fodinicola feengrottensis</name>
    <dbReference type="NCBI Taxonomy" id="435914"/>
    <lineage>
        <taxon>Bacteria</taxon>
        <taxon>Bacillati</taxon>
        <taxon>Actinomycetota</taxon>
        <taxon>Actinomycetes</taxon>
        <taxon>Mycobacteriales</taxon>
        <taxon>Fodinicola</taxon>
    </lineage>
</organism>
<protein>
    <submittedName>
        <fullName evidence="6">Alpha/beta hydrolase</fullName>
    </submittedName>
</protein>
<feature type="domain" description="Peptidase S33 tripeptidyl aminopeptidase-like C-terminal" evidence="5">
    <location>
        <begin position="344"/>
        <end position="428"/>
    </location>
</feature>
<dbReference type="InterPro" id="IPR051601">
    <property type="entry name" value="Serine_prot/Carboxylest_S33"/>
</dbReference>
<gene>
    <name evidence="6" type="ORF">GCM10009765_70040</name>
</gene>
<keyword evidence="3 6" id="KW-0378">Hydrolase</keyword>
<dbReference type="InterPro" id="IPR000073">
    <property type="entry name" value="AB_hydrolase_1"/>
</dbReference>
<reference evidence="6 7" key="1">
    <citation type="journal article" date="2019" name="Int. J. Syst. Evol. Microbiol.">
        <title>The Global Catalogue of Microorganisms (GCM) 10K type strain sequencing project: providing services to taxonomists for standard genome sequencing and annotation.</title>
        <authorList>
            <consortium name="The Broad Institute Genomics Platform"/>
            <consortium name="The Broad Institute Genome Sequencing Center for Infectious Disease"/>
            <person name="Wu L."/>
            <person name="Ma J."/>
        </authorList>
    </citation>
    <scope>NUCLEOTIDE SEQUENCE [LARGE SCALE GENOMIC DNA]</scope>
    <source>
        <strain evidence="6 7">JCM 14718</strain>
    </source>
</reference>
<name>A0ABN2ISG4_9ACTN</name>
<evidence type="ECO:0000256" key="1">
    <source>
        <dbReference type="ARBA" id="ARBA00010088"/>
    </source>
</evidence>
<evidence type="ECO:0000313" key="6">
    <source>
        <dbReference type="EMBL" id="GAA1710737.1"/>
    </source>
</evidence>
<dbReference type="Pfam" id="PF08386">
    <property type="entry name" value="Abhydrolase_4"/>
    <property type="match status" value="1"/>
</dbReference>
<keyword evidence="7" id="KW-1185">Reference proteome</keyword>